<sequence length="215" mass="24496">MRFLRNNGLTIALLIAFLASMAGMIIAGYYHENEQLAQHGLQQISVGQYLTNENFLSALFENWESEWLQMATYVVLTAYLFQKGSAESRDPDEASEEGHESEKPRYPTWSRRSPLLRWLYRYSLGLVLVFLFIFSFVGHLIASHLAENAEAVLHGNDKQSLLQYIGGARFWFESFQNWQSEFVSTATLVVLSIFLRFKDSPESKPLSAGHDETGA</sequence>
<name>A0A2P7BF18_9HYPH</name>
<evidence type="ECO:0000256" key="1">
    <source>
        <dbReference type="SAM" id="MobiDB-lite"/>
    </source>
</evidence>
<dbReference type="Pfam" id="PF20554">
    <property type="entry name" value="DUF6766"/>
    <property type="match status" value="1"/>
</dbReference>
<comment type="caution">
    <text evidence="3">The sequence shown here is derived from an EMBL/GenBank/DDBJ whole genome shotgun (WGS) entry which is preliminary data.</text>
</comment>
<dbReference type="Proteomes" id="UP000241764">
    <property type="component" value="Unassembled WGS sequence"/>
</dbReference>
<evidence type="ECO:0008006" key="5">
    <source>
        <dbReference type="Google" id="ProtNLM"/>
    </source>
</evidence>
<dbReference type="EMBL" id="PGGM01000003">
    <property type="protein sequence ID" value="PSH65018.1"/>
    <property type="molecule type" value="Genomic_DNA"/>
</dbReference>
<dbReference type="InterPro" id="IPR046657">
    <property type="entry name" value="DUF6766"/>
</dbReference>
<dbReference type="RefSeq" id="WP_106663433.1">
    <property type="nucleotide sequence ID" value="NZ_PGGM01000003.1"/>
</dbReference>
<keyword evidence="2" id="KW-0472">Membrane</keyword>
<feature type="transmembrane region" description="Helical" evidence="2">
    <location>
        <begin position="119"/>
        <end position="142"/>
    </location>
</feature>
<dbReference type="OrthoDB" id="187863at2"/>
<proteinExistence type="predicted"/>
<keyword evidence="4" id="KW-1185">Reference proteome</keyword>
<keyword evidence="2" id="KW-1133">Transmembrane helix</keyword>
<evidence type="ECO:0000313" key="4">
    <source>
        <dbReference type="Proteomes" id="UP000241764"/>
    </source>
</evidence>
<protein>
    <recommendedName>
        <fullName evidence="5">Transmembrane protein</fullName>
    </recommendedName>
</protein>
<feature type="compositionally biased region" description="Basic and acidic residues" evidence="1">
    <location>
        <begin position="88"/>
        <end position="105"/>
    </location>
</feature>
<feature type="region of interest" description="Disordered" evidence="1">
    <location>
        <begin position="88"/>
        <end position="108"/>
    </location>
</feature>
<dbReference type="AlphaFoldDB" id="A0A2P7BF18"/>
<evidence type="ECO:0000313" key="3">
    <source>
        <dbReference type="EMBL" id="PSH65018.1"/>
    </source>
</evidence>
<organism evidence="3 4">
    <name type="scientific">Phyllobacterium sophorae</name>
    <dbReference type="NCBI Taxonomy" id="1520277"/>
    <lineage>
        <taxon>Bacteria</taxon>
        <taxon>Pseudomonadati</taxon>
        <taxon>Pseudomonadota</taxon>
        <taxon>Alphaproteobacteria</taxon>
        <taxon>Hyphomicrobiales</taxon>
        <taxon>Phyllobacteriaceae</taxon>
        <taxon>Phyllobacterium</taxon>
    </lineage>
</organism>
<gene>
    <name evidence="3" type="ORF">CU103_08210</name>
</gene>
<evidence type="ECO:0000256" key="2">
    <source>
        <dbReference type="SAM" id="Phobius"/>
    </source>
</evidence>
<accession>A0A2P7BF18</accession>
<keyword evidence="2" id="KW-0812">Transmembrane</keyword>
<reference evidence="4" key="1">
    <citation type="submission" date="2017-11" db="EMBL/GenBank/DDBJ databases">
        <authorList>
            <person name="Kuznetsova I."/>
            <person name="Sazanova A."/>
            <person name="Chirak E."/>
            <person name="Safronova V."/>
            <person name="Willems A."/>
        </authorList>
    </citation>
    <scope>NUCLEOTIDE SEQUENCE [LARGE SCALE GENOMIC DNA]</scope>
    <source>
        <strain evidence="4">CCBAU 03422</strain>
    </source>
</reference>